<protein>
    <submittedName>
        <fullName evidence="2">Uncharacterized protein</fullName>
    </submittedName>
</protein>
<name>A0A250XBI9_9CHLO</name>
<evidence type="ECO:0000313" key="2">
    <source>
        <dbReference type="EMBL" id="GAX80242.1"/>
    </source>
</evidence>
<gene>
    <name evidence="2" type="ORF">CEUSTIGMA_g7680.t1</name>
</gene>
<dbReference type="AlphaFoldDB" id="A0A250XBI9"/>
<reference evidence="2 3" key="1">
    <citation type="submission" date="2017-08" db="EMBL/GenBank/DDBJ databases">
        <title>Acidophilic green algal genome provides insights into adaptation to an acidic environment.</title>
        <authorList>
            <person name="Hirooka S."/>
            <person name="Hirose Y."/>
            <person name="Kanesaki Y."/>
            <person name="Higuchi S."/>
            <person name="Fujiwara T."/>
            <person name="Onuma R."/>
            <person name="Era A."/>
            <person name="Ohbayashi R."/>
            <person name="Uzuka A."/>
            <person name="Nozaki H."/>
            <person name="Yoshikawa H."/>
            <person name="Miyagishima S.Y."/>
        </authorList>
    </citation>
    <scope>NUCLEOTIDE SEQUENCE [LARGE SCALE GENOMIC DNA]</scope>
    <source>
        <strain evidence="2 3">NIES-2499</strain>
    </source>
</reference>
<sequence>MQTVGHKKSCNLDCPPVTASQRRRRQREEGSKMLAEPVLEAEKEKLAKKDNAAQKLDNKQPQPLTTIVPSLLAVPSLSTQNSCSGSCASGGISGKRRKTKNPLLTYEVNKKFLRIVERAAQQEVWNHKEILRWTDDTDKDLHHHVESYVQSFPRMAKLLAVHDPPPSTSKLFERAWHHVLPGPTEAAGDYFTYGQG</sequence>
<feature type="compositionally biased region" description="Basic and acidic residues" evidence="1">
    <location>
        <begin position="40"/>
        <end position="58"/>
    </location>
</feature>
<comment type="caution">
    <text evidence="2">The sequence shown here is derived from an EMBL/GenBank/DDBJ whole genome shotgun (WGS) entry which is preliminary data.</text>
</comment>
<feature type="region of interest" description="Disordered" evidence="1">
    <location>
        <begin position="1"/>
        <end position="61"/>
    </location>
</feature>
<dbReference type="Proteomes" id="UP000232323">
    <property type="component" value="Unassembled WGS sequence"/>
</dbReference>
<proteinExistence type="predicted"/>
<evidence type="ECO:0000256" key="1">
    <source>
        <dbReference type="SAM" id="MobiDB-lite"/>
    </source>
</evidence>
<keyword evidence="3" id="KW-1185">Reference proteome</keyword>
<evidence type="ECO:0000313" key="3">
    <source>
        <dbReference type="Proteomes" id="UP000232323"/>
    </source>
</evidence>
<dbReference type="EMBL" id="BEGY01000050">
    <property type="protein sequence ID" value="GAX80242.1"/>
    <property type="molecule type" value="Genomic_DNA"/>
</dbReference>
<organism evidence="2 3">
    <name type="scientific">Chlamydomonas eustigma</name>
    <dbReference type="NCBI Taxonomy" id="1157962"/>
    <lineage>
        <taxon>Eukaryota</taxon>
        <taxon>Viridiplantae</taxon>
        <taxon>Chlorophyta</taxon>
        <taxon>core chlorophytes</taxon>
        <taxon>Chlorophyceae</taxon>
        <taxon>CS clade</taxon>
        <taxon>Chlamydomonadales</taxon>
        <taxon>Chlamydomonadaceae</taxon>
        <taxon>Chlamydomonas</taxon>
    </lineage>
</organism>
<accession>A0A250XBI9</accession>